<feature type="domain" description="HSF-type DNA-binding" evidence="5">
    <location>
        <begin position="37"/>
        <end position="134"/>
    </location>
</feature>
<name>A0A6A4ZX02_9STRA</name>
<evidence type="ECO:0000256" key="3">
    <source>
        <dbReference type="ARBA" id="ARBA00023242"/>
    </source>
</evidence>
<evidence type="ECO:0000256" key="1">
    <source>
        <dbReference type="ARBA" id="ARBA00004123"/>
    </source>
</evidence>
<sequence length="167" mass="18638">MSTSSSSSSTLTITAPAITAPMISPRKVATPSMISSAAPPFLASLYEILTVEDPTVVGWCDDGNAFAIHDFEAMERHILPTYFRHRKFASFQRQLNYFGFRKLQKSRDADASTVYHQPLFLRDDPSRMLLIKRKTYGLKVSTPRTPSPHAPIYAFPIPSISRSTSDP</sequence>
<dbReference type="Gene3D" id="1.10.10.10">
    <property type="entry name" value="Winged helix-like DNA-binding domain superfamily/Winged helix DNA-binding domain"/>
    <property type="match status" value="1"/>
</dbReference>
<dbReference type="SMART" id="SM00415">
    <property type="entry name" value="HSF"/>
    <property type="match status" value="1"/>
</dbReference>
<dbReference type="SUPFAM" id="SSF46785">
    <property type="entry name" value="Winged helix' DNA-binding domain"/>
    <property type="match status" value="1"/>
</dbReference>
<evidence type="ECO:0000313" key="6">
    <source>
        <dbReference type="EMBL" id="KAF0716920.1"/>
    </source>
</evidence>
<evidence type="ECO:0000256" key="4">
    <source>
        <dbReference type="RuleBase" id="RU004020"/>
    </source>
</evidence>
<accession>A0A6A4ZX02</accession>
<reference evidence="6" key="1">
    <citation type="submission" date="2019-06" db="EMBL/GenBank/DDBJ databases">
        <title>Genomics analysis of Aphanomyces spp. identifies a new class of oomycete effector associated with host adaptation.</title>
        <authorList>
            <person name="Gaulin E."/>
        </authorList>
    </citation>
    <scope>NUCLEOTIDE SEQUENCE</scope>
    <source>
        <strain evidence="6">CBS 578.67</strain>
    </source>
</reference>
<dbReference type="GO" id="GO:0005634">
    <property type="term" value="C:nucleus"/>
    <property type="evidence" value="ECO:0007669"/>
    <property type="project" value="UniProtKB-SubCell"/>
</dbReference>
<dbReference type="InterPro" id="IPR000232">
    <property type="entry name" value="HSF_DNA-bd"/>
</dbReference>
<keyword evidence="2" id="KW-0238">DNA-binding</keyword>
<comment type="similarity">
    <text evidence="4">Belongs to the HSF family.</text>
</comment>
<dbReference type="PANTHER" id="PTHR10015">
    <property type="entry name" value="HEAT SHOCK TRANSCRIPTION FACTOR"/>
    <property type="match status" value="1"/>
</dbReference>
<dbReference type="InterPro" id="IPR036390">
    <property type="entry name" value="WH_DNA-bd_sf"/>
</dbReference>
<dbReference type="GO" id="GO:0003700">
    <property type="term" value="F:DNA-binding transcription factor activity"/>
    <property type="evidence" value="ECO:0007669"/>
    <property type="project" value="InterPro"/>
</dbReference>
<dbReference type="EMBL" id="VJMH01000338">
    <property type="protein sequence ID" value="KAF0716920.1"/>
    <property type="molecule type" value="Genomic_DNA"/>
</dbReference>
<dbReference type="Pfam" id="PF00447">
    <property type="entry name" value="HSF_DNA-bind"/>
    <property type="match status" value="1"/>
</dbReference>
<dbReference type="OrthoDB" id="79033at2759"/>
<comment type="caution">
    <text evidence="6">The sequence shown here is derived from an EMBL/GenBank/DDBJ whole genome shotgun (WGS) entry which is preliminary data.</text>
</comment>
<organism evidence="6">
    <name type="scientific">Aphanomyces stellatus</name>
    <dbReference type="NCBI Taxonomy" id="120398"/>
    <lineage>
        <taxon>Eukaryota</taxon>
        <taxon>Sar</taxon>
        <taxon>Stramenopiles</taxon>
        <taxon>Oomycota</taxon>
        <taxon>Saprolegniomycetes</taxon>
        <taxon>Saprolegniales</taxon>
        <taxon>Verrucalvaceae</taxon>
        <taxon>Aphanomyces</taxon>
    </lineage>
</organism>
<dbReference type="GO" id="GO:0043565">
    <property type="term" value="F:sequence-specific DNA binding"/>
    <property type="evidence" value="ECO:0007669"/>
    <property type="project" value="InterPro"/>
</dbReference>
<comment type="subcellular location">
    <subcellularLocation>
        <location evidence="1">Nucleus</location>
    </subcellularLocation>
</comment>
<dbReference type="FunFam" id="1.10.10.10:FF:000286">
    <property type="entry name" value="Heat shock transcription factor"/>
    <property type="match status" value="1"/>
</dbReference>
<evidence type="ECO:0000256" key="2">
    <source>
        <dbReference type="ARBA" id="ARBA00023125"/>
    </source>
</evidence>
<dbReference type="PRINTS" id="PR00056">
    <property type="entry name" value="HSFDOMAIN"/>
</dbReference>
<gene>
    <name evidence="6" type="ORF">As57867_002581</name>
</gene>
<protein>
    <recommendedName>
        <fullName evidence="5">HSF-type DNA-binding domain-containing protein</fullName>
    </recommendedName>
</protein>
<dbReference type="PANTHER" id="PTHR10015:SF427">
    <property type="entry name" value="HEAT SHOCK FACTOR PROTEIN"/>
    <property type="match status" value="1"/>
</dbReference>
<evidence type="ECO:0000259" key="5">
    <source>
        <dbReference type="SMART" id="SM00415"/>
    </source>
</evidence>
<dbReference type="InterPro" id="IPR036388">
    <property type="entry name" value="WH-like_DNA-bd_sf"/>
</dbReference>
<keyword evidence="3" id="KW-0539">Nucleus</keyword>
<dbReference type="AlphaFoldDB" id="A0A6A4ZX02"/>
<feature type="non-terminal residue" evidence="6">
    <location>
        <position position="167"/>
    </location>
</feature>
<proteinExistence type="inferred from homology"/>